<dbReference type="RefSeq" id="WP_017826434.1">
    <property type="nucleotide sequence ID" value="NZ_JACBBZ010000008.1"/>
</dbReference>
<evidence type="ECO:0000313" key="9">
    <source>
        <dbReference type="Proteomes" id="UP000476820"/>
    </source>
</evidence>
<dbReference type="EMBL" id="SWVK01000004">
    <property type="protein sequence ID" value="NFN34366.1"/>
    <property type="molecule type" value="Genomic_DNA"/>
</dbReference>
<protein>
    <submittedName>
        <fullName evidence="6">Crp/Fnr family transcriptional regulator</fullName>
    </submittedName>
</protein>
<accession>A0A0M1LII7</accession>
<dbReference type="PANTHER" id="PTHR24567">
    <property type="entry name" value="CRP FAMILY TRANSCRIPTIONAL REGULATORY PROTEIN"/>
    <property type="match status" value="1"/>
</dbReference>
<dbReference type="InterPro" id="IPR036390">
    <property type="entry name" value="WH_DNA-bd_sf"/>
</dbReference>
<organism evidence="6 9">
    <name type="scientific">Clostridium botulinum</name>
    <dbReference type="NCBI Taxonomy" id="1491"/>
    <lineage>
        <taxon>Bacteria</taxon>
        <taxon>Bacillati</taxon>
        <taxon>Bacillota</taxon>
        <taxon>Clostridia</taxon>
        <taxon>Eubacteriales</taxon>
        <taxon>Clostridiaceae</taxon>
        <taxon>Clostridium</taxon>
    </lineage>
</organism>
<dbReference type="CDD" id="cd00038">
    <property type="entry name" value="CAP_ED"/>
    <property type="match status" value="1"/>
</dbReference>
<feature type="domain" description="Cyclic nucleotide-binding" evidence="4">
    <location>
        <begin position="14"/>
        <end position="116"/>
    </location>
</feature>
<sequence length="230" mass="26607">MNNVAIQELRNLEIFKNICDDSLNKIIEIGVLIKYPSGRHIFRDKDDVKILYVVLSGTVSLYKSNECGHKRAIFILGKGKMINDVIIQELPSSINCEVFEEAEILSFNKEEFLKLMEVDFILTKNVMCSLSMKVRRLYRQIKNSTGVIKMEKRLCAKLWKLSKDYGYEKNGQVVVDKKITITYLADLLGSKRETISRALKILCNENLIEYKNKQIIVNNQEKLSEFFKAP</sequence>
<proteinExistence type="predicted"/>
<evidence type="ECO:0000313" key="7">
    <source>
        <dbReference type="EMBL" id="NFN34366.1"/>
    </source>
</evidence>
<comment type="caution">
    <text evidence="6">The sequence shown here is derived from an EMBL/GenBank/DDBJ whole genome shotgun (WGS) entry which is preliminary data.</text>
</comment>
<dbReference type="SMART" id="SM00419">
    <property type="entry name" value="HTH_CRP"/>
    <property type="match status" value="1"/>
</dbReference>
<dbReference type="EMBL" id="SWOV01000016">
    <property type="protein sequence ID" value="NFF87765.1"/>
    <property type="molecule type" value="Genomic_DNA"/>
</dbReference>
<dbReference type="SUPFAM" id="SSF51206">
    <property type="entry name" value="cAMP-binding domain-like"/>
    <property type="match status" value="1"/>
</dbReference>
<dbReference type="SUPFAM" id="SSF46785">
    <property type="entry name" value="Winged helix' DNA-binding domain"/>
    <property type="match status" value="1"/>
</dbReference>
<dbReference type="AlphaFoldDB" id="A0A0M1LII7"/>
<keyword evidence="2" id="KW-0238">DNA-binding</keyword>
<dbReference type="PROSITE" id="PS50042">
    <property type="entry name" value="CNMP_BINDING_3"/>
    <property type="match status" value="1"/>
</dbReference>
<evidence type="ECO:0000259" key="4">
    <source>
        <dbReference type="PROSITE" id="PS50042"/>
    </source>
</evidence>
<dbReference type="InterPro" id="IPR050397">
    <property type="entry name" value="Env_Response_Regulators"/>
</dbReference>
<dbReference type="PROSITE" id="PS51063">
    <property type="entry name" value="HTH_CRP_2"/>
    <property type="match status" value="1"/>
</dbReference>
<dbReference type="Pfam" id="PF00027">
    <property type="entry name" value="cNMP_binding"/>
    <property type="match status" value="1"/>
</dbReference>
<dbReference type="InterPro" id="IPR036388">
    <property type="entry name" value="WH-like_DNA-bd_sf"/>
</dbReference>
<evidence type="ECO:0000313" key="8">
    <source>
        <dbReference type="Proteomes" id="UP000473681"/>
    </source>
</evidence>
<feature type="domain" description="HTH crp-type" evidence="5">
    <location>
        <begin position="148"/>
        <end position="221"/>
    </location>
</feature>
<dbReference type="InterPro" id="IPR012318">
    <property type="entry name" value="HTH_CRP"/>
</dbReference>
<keyword evidence="3" id="KW-0804">Transcription</keyword>
<dbReference type="Gene3D" id="2.60.120.10">
    <property type="entry name" value="Jelly Rolls"/>
    <property type="match status" value="1"/>
</dbReference>
<dbReference type="GO" id="GO:0003700">
    <property type="term" value="F:DNA-binding transcription factor activity"/>
    <property type="evidence" value="ECO:0007669"/>
    <property type="project" value="TreeGrafter"/>
</dbReference>
<dbReference type="OrthoDB" id="1706474at2"/>
<dbReference type="Pfam" id="PF13545">
    <property type="entry name" value="HTH_Crp_2"/>
    <property type="match status" value="1"/>
</dbReference>
<evidence type="ECO:0000256" key="3">
    <source>
        <dbReference type="ARBA" id="ARBA00023163"/>
    </source>
</evidence>
<evidence type="ECO:0000256" key="1">
    <source>
        <dbReference type="ARBA" id="ARBA00023015"/>
    </source>
</evidence>
<name>A0A0M1LII7_CLOBO</name>
<dbReference type="SMART" id="SM00100">
    <property type="entry name" value="cNMP"/>
    <property type="match status" value="1"/>
</dbReference>
<evidence type="ECO:0000313" key="6">
    <source>
        <dbReference type="EMBL" id="NFF87765.1"/>
    </source>
</evidence>
<dbReference type="GO" id="GO:0003677">
    <property type="term" value="F:DNA binding"/>
    <property type="evidence" value="ECO:0007669"/>
    <property type="project" value="UniProtKB-KW"/>
</dbReference>
<dbReference type="InterPro" id="IPR018490">
    <property type="entry name" value="cNMP-bd_dom_sf"/>
</dbReference>
<evidence type="ECO:0000259" key="5">
    <source>
        <dbReference type="PROSITE" id="PS51063"/>
    </source>
</evidence>
<evidence type="ECO:0000256" key="2">
    <source>
        <dbReference type="ARBA" id="ARBA00023125"/>
    </source>
</evidence>
<reference evidence="8 9" key="1">
    <citation type="submission" date="2019-04" db="EMBL/GenBank/DDBJ databases">
        <title>Genome sequencing of Clostridium botulinum Groups I-IV and Clostridium butyricum.</title>
        <authorList>
            <person name="Brunt J."/>
            <person name="Van Vliet A.H.M."/>
            <person name="Stringer S.C."/>
            <person name="Carter A.T."/>
            <person name="Peck M.W."/>
        </authorList>
    </citation>
    <scope>NUCLEOTIDE SEQUENCE [LARGE SCALE GENOMIC DNA]</scope>
    <source>
        <strain evidence="6 9">1605</strain>
        <strain evidence="7 8">CB-K-33E</strain>
    </source>
</reference>
<dbReference type="InterPro" id="IPR014710">
    <property type="entry name" value="RmlC-like_jellyroll"/>
</dbReference>
<dbReference type="Proteomes" id="UP000476820">
    <property type="component" value="Unassembled WGS sequence"/>
</dbReference>
<keyword evidence="1" id="KW-0805">Transcription regulation</keyword>
<dbReference type="InterPro" id="IPR000595">
    <property type="entry name" value="cNMP-bd_dom"/>
</dbReference>
<dbReference type="PANTHER" id="PTHR24567:SF74">
    <property type="entry name" value="HTH-TYPE TRANSCRIPTIONAL REGULATOR ARCR"/>
    <property type="match status" value="1"/>
</dbReference>
<dbReference type="Gene3D" id="1.10.10.10">
    <property type="entry name" value="Winged helix-like DNA-binding domain superfamily/Winged helix DNA-binding domain"/>
    <property type="match status" value="1"/>
</dbReference>
<gene>
    <name evidence="6" type="ORF">FC774_07755</name>
    <name evidence="7" type="ORF">FDB51_04320</name>
</gene>
<dbReference type="GO" id="GO:0005829">
    <property type="term" value="C:cytosol"/>
    <property type="evidence" value="ECO:0007669"/>
    <property type="project" value="TreeGrafter"/>
</dbReference>
<dbReference type="Proteomes" id="UP000473681">
    <property type="component" value="Unassembled WGS sequence"/>
</dbReference>